<dbReference type="AlphaFoldDB" id="A0AAX3DXS5"/>
<dbReference type="InterPro" id="IPR025419">
    <property type="entry name" value="DUF4142"/>
</dbReference>
<accession>A0AAX3DXS5</accession>
<dbReference type="PANTHER" id="PTHR38593">
    <property type="entry name" value="BLR2558 PROTEIN"/>
    <property type="match status" value="1"/>
</dbReference>
<dbReference type="EMBL" id="CP076676">
    <property type="protein sequence ID" value="UYO39232.1"/>
    <property type="molecule type" value="Genomic_DNA"/>
</dbReference>
<evidence type="ECO:0000313" key="3">
    <source>
        <dbReference type="EMBL" id="UYO39232.1"/>
    </source>
</evidence>
<feature type="signal peptide" evidence="1">
    <location>
        <begin position="1"/>
        <end position="22"/>
    </location>
</feature>
<sequence length="185" mass="19855">MNFVPVFAALAFLAIAAWPAAAQPANPPHHAALRGAPQPLSDADKQFLAFAAEDNQAEIQLCLLAEKRAVDPALKAFARLMVNDHVAIESRLAALANDVQAQLPDGVGDEGERTRAELKGLAGDQFDRKFLAAQIEDHSKDIEKFSQAADRGSEGASRFASETLPILRQHLALARAVQTQLKAAE</sequence>
<feature type="domain" description="DUF4142" evidence="2">
    <location>
        <begin position="43"/>
        <end position="176"/>
    </location>
</feature>
<dbReference type="RefSeq" id="WP_264074583.1">
    <property type="nucleotide sequence ID" value="NZ_CP076676.1"/>
</dbReference>
<evidence type="ECO:0000256" key="1">
    <source>
        <dbReference type="SAM" id="SignalP"/>
    </source>
</evidence>
<evidence type="ECO:0000313" key="4">
    <source>
        <dbReference type="Proteomes" id="UP001163166"/>
    </source>
</evidence>
<dbReference type="InterPro" id="IPR012347">
    <property type="entry name" value="Ferritin-like"/>
</dbReference>
<feature type="chain" id="PRO_5043937455" evidence="1">
    <location>
        <begin position="23"/>
        <end position="185"/>
    </location>
</feature>
<dbReference type="Gene3D" id="1.20.1260.10">
    <property type="match status" value="1"/>
</dbReference>
<proteinExistence type="predicted"/>
<reference evidence="3" key="1">
    <citation type="journal article" date="2022" name="Biol. Control">
        <title>In silico genomic analysis of Rhodopseudomonas palustris strains revealed potential biocontrol agents and crop yield enhancers.</title>
        <authorList>
            <person name="Surachat K."/>
            <person name="Kantachote D."/>
            <person name="Deachamag P."/>
            <person name="Wonglapsuwan M."/>
        </authorList>
    </citation>
    <scope>NUCLEOTIDE SEQUENCE</scope>
    <source>
        <strain evidence="3">TLS06</strain>
    </source>
</reference>
<keyword evidence="1" id="KW-0732">Signal</keyword>
<protein>
    <submittedName>
        <fullName evidence="3">DUF4142 domain-containing protein</fullName>
    </submittedName>
</protein>
<dbReference type="Pfam" id="PF13628">
    <property type="entry name" value="DUF4142"/>
    <property type="match status" value="1"/>
</dbReference>
<organism evidence="3 4">
    <name type="scientific">Rhodopseudomonas palustris</name>
    <dbReference type="NCBI Taxonomy" id="1076"/>
    <lineage>
        <taxon>Bacteria</taxon>
        <taxon>Pseudomonadati</taxon>
        <taxon>Pseudomonadota</taxon>
        <taxon>Alphaproteobacteria</taxon>
        <taxon>Hyphomicrobiales</taxon>
        <taxon>Nitrobacteraceae</taxon>
        <taxon>Rhodopseudomonas</taxon>
    </lineage>
</organism>
<dbReference type="PANTHER" id="PTHR38593:SF1">
    <property type="entry name" value="BLR2558 PROTEIN"/>
    <property type="match status" value="1"/>
</dbReference>
<gene>
    <name evidence="3" type="ORF">KQX62_21365</name>
</gene>
<dbReference type="Proteomes" id="UP001163166">
    <property type="component" value="Chromosome"/>
</dbReference>
<name>A0AAX3DXS5_RHOPL</name>
<evidence type="ECO:0000259" key="2">
    <source>
        <dbReference type="Pfam" id="PF13628"/>
    </source>
</evidence>